<sequence length="198" mass="22460">MILIVDNFDSFTYNLVDYFNQLGEECEVIRNDVAPEKLNKRKYSAVVLSPGPGKPEEAGFLMDYIESFENELPILGICLGHQAIAKHHGIDVIKAIRPMHGKLSRVHLLLDDELFQGINQNFQAVRYHSLVVGSLEDTILLPLANTQENENMIFKHQLLPIYGIQYHPEAALTEHGLKILSNWNSLVKQKSQAIENKL</sequence>
<dbReference type="PRINTS" id="PR00099">
    <property type="entry name" value="CPSGATASE"/>
</dbReference>
<feature type="domain" description="Glutamine amidotransferase" evidence="2">
    <location>
        <begin position="3"/>
        <end position="182"/>
    </location>
</feature>
<dbReference type="InterPro" id="IPR029062">
    <property type="entry name" value="Class_I_gatase-like"/>
</dbReference>
<protein>
    <submittedName>
        <fullName evidence="3">Glutamine amidotransferase of anthranilate synthase</fullName>
    </submittedName>
</protein>
<dbReference type="STRING" id="643867.Ftrac_1781"/>
<evidence type="ECO:0000313" key="4">
    <source>
        <dbReference type="Proteomes" id="UP000008720"/>
    </source>
</evidence>
<keyword evidence="1 3" id="KW-0315">Glutamine amidotransferase</keyword>
<evidence type="ECO:0000313" key="3">
    <source>
        <dbReference type="EMBL" id="ADR21769.1"/>
    </source>
</evidence>
<dbReference type="Gene3D" id="3.40.50.880">
    <property type="match status" value="1"/>
</dbReference>
<dbReference type="eggNOG" id="COG0512">
    <property type="taxonomic scope" value="Bacteria"/>
</dbReference>
<dbReference type="EMBL" id="CP002349">
    <property type="protein sequence ID" value="ADR21769.1"/>
    <property type="molecule type" value="Genomic_DNA"/>
</dbReference>
<dbReference type="PANTHER" id="PTHR43418">
    <property type="entry name" value="MULTIFUNCTIONAL TRYPTOPHAN BIOSYNTHESIS PROTEIN-RELATED"/>
    <property type="match status" value="1"/>
</dbReference>
<dbReference type="CDD" id="cd01743">
    <property type="entry name" value="GATase1_Anthranilate_Synthase"/>
    <property type="match status" value="1"/>
</dbReference>
<organism evidence="3 4">
    <name type="scientific">Marivirga tractuosa (strain ATCC 23168 / DSM 4126 / NBRC 15989 / NCIMB 1408 / VKM B-1430 / H-43)</name>
    <name type="common">Microscilla tractuosa</name>
    <name type="synonym">Flexibacter tractuosus</name>
    <dbReference type="NCBI Taxonomy" id="643867"/>
    <lineage>
        <taxon>Bacteria</taxon>
        <taxon>Pseudomonadati</taxon>
        <taxon>Bacteroidota</taxon>
        <taxon>Cytophagia</taxon>
        <taxon>Cytophagales</taxon>
        <taxon>Marivirgaceae</taxon>
        <taxon>Marivirga</taxon>
    </lineage>
</organism>
<dbReference type="FunFam" id="3.40.50.880:FF:000003">
    <property type="entry name" value="Anthranilate synthase component II"/>
    <property type="match status" value="1"/>
</dbReference>
<dbReference type="InterPro" id="IPR050472">
    <property type="entry name" value="Anth_synth/Amidotransfase"/>
</dbReference>
<dbReference type="PRINTS" id="PR00097">
    <property type="entry name" value="ANTSNTHASEII"/>
</dbReference>
<dbReference type="AlphaFoldDB" id="E4TS29"/>
<dbReference type="GO" id="GO:0004049">
    <property type="term" value="F:anthranilate synthase activity"/>
    <property type="evidence" value="ECO:0007669"/>
    <property type="project" value="TreeGrafter"/>
</dbReference>
<reference evidence="3 4" key="1">
    <citation type="journal article" date="2011" name="Stand. Genomic Sci.">
        <title>Complete genome sequence of Marivirga tractuosa type strain (H-43).</title>
        <authorList>
            <person name="Pagani I."/>
            <person name="Chertkov O."/>
            <person name="Lapidus A."/>
            <person name="Lucas S."/>
            <person name="Del Rio T.G."/>
            <person name="Tice H."/>
            <person name="Copeland A."/>
            <person name="Cheng J.F."/>
            <person name="Nolan M."/>
            <person name="Saunders E."/>
            <person name="Pitluck S."/>
            <person name="Held B."/>
            <person name="Goodwin L."/>
            <person name="Liolios K."/>
            <person name="Ovchinikova G."/>
            <person name="Ivanova N."/>
            <person name="Mavromatis K."/>
            <person name="Pati A."/>
            <person name="Chen A."/>
            <person name="Palaniappan K."/>
            <person name="Land M."/>
            <person name="Hauser L."/>
            <person name="Jeffries C.D."/>
            <person name="Detter J.C."/>
            <person name="Han C."/>
            <person name="Tapia R."/>
            <person name="Ngatchou-Djao O.D."/>
            <person name="Rohde M."/>
            <person name="Goker M."/>
            <person name="Spring S."/>
            <person name="Sikorski J."/>
            <person name="Woyke T."/>
            <person name="Bristow J."/>
            <person name="Eisen J.A."/>
            <person name="Markowitz V."/>
            <person name="Hugenholtz P."/>
            <person name="Klenk H.P."/>
            <person name="Kyrpides N.C."/>
        </authorList>
    </citation>
    <scope>NUCLEOTIDE SEQUENCE [LARGE SCALE GENOMIC DNA]</scope>
    <source>
        <strain evidence="4">ATCC 23168 / DSM 4126 / NBRC 15989 / NCIMB 1408 / VKM B-1430 / H-43</strain>
    </source>
</reference>
<dbReference type="OrthoDB" id="9786812at2"/>
<dbReference type="GO" id="GO:0005829">
    <property type="term" value="C:cytosol"/>
    <property type="evidence" value="ECO:0007669"/>
    <property type="project" value="TreeGrafter"/>
</dbReference>
<dbReference type="HOGENOM" id="CLU_014340_1_2_10"/>
<name>E4TS29_MARTH</name>
<dbReference type="RefSeq" id="WP_013453916.1">
    <property type="nucleotide sequence ID" value="NC_014759.1"/>
</dbReference>
<dbReference type="KEGG" id="mtt:Ftrac_1781"/>
<dbReference type="PANTHER" id="PTHR43418:SF4">
    <property type="entry name" value="MULTIFUNCTIONAL TRYPTOPHAN BIOSYNTHESIS PROTEIN"/>
    <property type="match status" value="1"/>
</dbReference>
<accession>E4TS29</accession>
<proteinExistence type="predicted"/>
<dbReference type="GO" id="GO:0000162">
    <property type="term" value="P:L-tryptophan biosynthetic process"/>
    <property type="evidence" value="ECO:0007669"/>
    <property type="project" value="TreeGrafter"/>
</dbReference>
<dbReference type="Pfam" id="PF00117">
    <property type="entry name" value="GATase"/>
    <property type="match status" value="1"/>
</dbReference>
<dbReference type="NCBIfam" id="TIGR00566">
    <property type="entry name" value="trpG_papA"/>
    <property type="match status" value="1"/>
</dbReference>
<dbReference type="SUPFAM" id="SSF52317">
    <property type="entry name" value="Class I glutamine amidotransferase-like"/>
    <property type="match status" value="1"/>
</dbReference>
<dbReference type="InterPro" id="IPR006221">
    <property type="entry name" value="TrpG/PapA_dom"/>
</dbReference>
<dbReference type="PRINTS" id="PR00096">
    <property type="entry name" value="GATASE"/>
</dbReference>
<dbReference type="InterPro" id="IPR017926">
    <property type="entry name" value="GATASE"/>
</dbReference>
<evidence type="ECO:0000259" key="2">
    <source>
        <dbReference type="Pfam" id="PF00117"/>
    </source>
</evidence>
<evidence type="ECO:0000256" key="1">
    <source>
        <dbReference type="ARBA" id="ARBA00022962"/>
    </source>
</evidence>
<dbReference type="PROSITE" id="PS51273">
    <property type="entry name" value="GATASE_TYPE_1"/>
    <property type="match status" value="1"/>
</dbReference>
<gene>
    <name evidence="3" type="ordered locus">Ftrac_1781</name>
</gene>
<dbReference type="Proteomes" id="UP000008720">
    <property type="component" value="Chromosome"/>
</dbReference>
<keyword evidence="4" id="KW-1185">Reference proteome</keyword>